<accession>A0A5E4PZ88</accession>
<feature type="signal peptide" evidence="9">
    <location>
        <begin position="1"/>
        <end position="18"/>
    </location>
</feature>
<keyword evidence="11" id="KW-1185">Reference proteome</keyword>
<evidence type="ECO:0000256" key="2">
    <source>
        <dbReference type="ARBA" id="ARBA00005375"/>
    </source>
</evidence>
<evidence type="ECO:0000256" key="5">
    <source>
        <dbReference type="ARBA" id="ARBA00022801"/>
    </source>
</evidence>
<evidence type="ECO:0000256" key="6">
    <source>
        <dbReference type="ARBA" id="ARBA00023157"/>
    </source>
</evidence>
<evidence type="ECO:0000256" key="1">
    <source>
        <dbReference type="ARBA" id="ARBA00000032"/>
    </source>
</evidence>
<dbReference type="CDD" id="cd07061">
    <property type="entry name" value="HP_HAP_like"/>
    <property type="match status" value="1"/>
</dbReference>
<evidence type="ECO:0000256" key="9">
    <source>
        <dbReference type="SAM" id="SignalP"/>
    </source>
</evidence>
<feature type="chain" id="PRO_5022995557" description="acid phosphatase" evidence="9">
    <location>
        <begin position="19"/>
        <end position="419"/>
    </location>
</feature>
<proteinExistence type="inferred from homology"/>
<keyword evidence="8" id="KW-0472">Membrane</keyword>
<evidence type="ECO:0000256" key="4">
    <source>
        <dbReference type="ARBA" id="ARBA00022729"/>
    </source>
</evidence>
<organism evidence="10 11">
    <name type="scientific">Leptidea sinapis</name>
    <dbReference type="NCBI Taxonomy" id="189913"/>
    <lineage>
        <taxon>Eukaryota</taxon>
        <taxon>Metazoa</taxon>
        <taxon>Ecdysozoa</taxon>
        <taxon>Arthropoda</taxon>
        <taxon>Hexapoda</taxon>
        <taxon>Insecta</taxon>
        <taxon>Pterygota</taxon>
        <taxon>Neoptera</taxon>
        <taxon>Endopterygota</taxon>
        <taxon>Lepidoptera</taxon>
        <taxon>Glossata</taxon>
        <taxon>Ditrysia</taxon>
        <taxon>Papilionoidea</taxon>
        <taxon>Pieridae</taxon>
        <taxon>Dismorphiinae</taxon>
        <taxon>Leptidea</taxon>
    </lineage>
</organism>
<keyword evidence="4 9" id="KW-0732">Signal</keyword>
<name>A0A5E4PZ88_9NEOP</name>
<evidence type="ECO:0000256" key="3">
    <source>
        <dbReference type="ARBA" id="ARBA00012646"/>
    </source>
</evidence>
<dbReference type="InterPro" id="IPR000560">
    <property type="entry name" value="His_Pase_clade-2"/>
</dbReference>
<dbReference type="InterPro" id="IPR033379">
    <property type="entry name" value="Acid_Pase_AS"/>
</dbReference>
<comment type="catalytic activity">
    <reaction evidence="1">
        <text>a phosphate monoester + H2O = an alcohol + phosphate</text>
        <dbReference type="Rhea" id="RHEA:15017"/>
        <dbReference type="ChEBI" id="CHEBI:15377"/>
        <dbReference type="ChEBI" id="CHEBI:30879"/>
        <dbReference type="ChEBI" id="CHEBI:43474"/>
        <dbReference type="ChEBI" id="CHEBI:67140"/>
        <dbReference type="EC" id="3.1.3.2"/>
    </reaction>
</comment>
<keyword evidence="8" id="KW-1133">Transmembrane helix</keyword>
<dbReference type="PROSITE" id="PS00616">
    <property type="entry name" value="HIS_ACID_PHOSPHAT_1"/>
    <property type="match status" value="1"/>
</dbReference>
<protein>
    <recommendedName>
        <fullName evidence="3">acid phosphatase</fullName>
        <ecNumber evidence="3">3.1.3.2</ecNumber>
    </recommendedName>
</protein>
<dbReference type="AlphaFoldDB" id="A0A5E4PZ88"/>
<keyword evidence="6" id="KW-1015">Disulfide bond</keyword>
<evidence type="ECO:0000313" key="10">
    <source>
        <dbReference type="EMBL" id="VVC90696.1"/>
    </source>
</evidence>
<reference evidence="10 11" key="1">
    <citation type="submission" date="2017-07" db="EMBL/GenBank/DDBJ databases">
        <authorList>
            <person name="Talla V."/>
            <person name="Backstrom N."/>
        </authorList>
    </citation>
    <scope>NUCLEOTIDE SEQUENCE [LARGE SCALE GENOMIC DNA]</scope>
</reference>
<dbReference type="InterPro" id="IPR029033">
    <property type="entry name" value="His_PPase_superfam"/>
</dbReference>
<evidence type="ECO:0000313" key="11">
    <source>
        <dbReference type="Proteomes" id="UP000324832"/>
    </source>
</evidence>
<keyword evidence="7" id="KW-0325">Glycoprotein</keyword>
<dbReference type="PANTHER" id="PTHR11567:SF211">
    <property type="entry name" value="PROSTATIC ACID PHOSPHATASE"/>
    <property type="match status" value="1"/>
</dbReference>
<dbReference type="EC" id="3.1.3.2" evidence="3"/>
<gene>
    <name evidence="10" type="ORF">LSINAPIS_LOCUS3550</name>
</gene>
<dbReference type="Pfam" id="PF00328">
    <property type="entry name" value="His_Phos_2"/>
    <property type="match status" value="1"/>
</dbReference>
<feature type="transmembrane region" description="Helical" evidence="8">
    <location>
        <begin position="391"/>
        <end position="411"/>
    </location>
</feature>
<dbReference type="EMBL" id="FZQP02000848">
    <property type="protein sequence ID" value="VVC90696.1"/>
    <property type="molecule type" value="Genomic_DNA"/>
</dbReference>
<dbReference type="InterPro" id="IPR050645">
    <property type="entry name" value="Histidine_acid_phosphatase"/>
</dbReference>
<evidence type="ECO:0000256" key="7">
    <source>
        <dbReference type="ARBA" id="ARBA00023180"/>
    </source>
</evidence>
<dbReference type="PANTHER" id="PTHR11567">
    <property type="entry name" value="ACID PHOSPHATASE-RELATED"/>
    <property type="match status" value="1"/>
</dbReference>
<dbReference type="Proteomes" id="UP000324832">
    <property type="component" value="Unassembled WGS sequence"/>
</dbReference>
<keyword evidence="5" id="KW-0378">Hydrolase</keyword>
<keyword evidence="8" id="KW-0812">Transmembrane</keyword>
<dbReference type="SUPFAM" id="SSF53254">
    <property type="entry name" value="Phosphoglycerate mutase-like"/>
    <property type="match status" value="1"/>
</dbReference>
<dbReference type="Gene3D" id="3.40.50.1240">
    <property type="entry name" value="Phosphoglycerate mutase-like"/>
    <property type="match status" value="1"/>
</dbReference>
<dbReference type="GO" id="GO:0003993">
    <property type="term" value="F:acid phosphatase activity"/>
    <property type="evidence" value="ECO:0007669"/>
    <property type="project" value="UniProtKB-EC"/>
</dbReference>
<comment type="similarity">
    <text evidence="2">Belongs to the histidine acid phosphatase family.</text>
</comment>
<sequence length="419" mass="48099">MTLHMPMFALITIVYVASLKSGAIFGKNIESEISNKKQVLEGKPQLTLKYAAIIYRHGDRTPVDPYPTDPWKDQSLWPVKFGELTNIGKNQHYTLGRFLRLRYQNFISKDFNPDEVYVRSTNVDRTLMSAQANLAGFYPPSDKSIWNKDLLWQPIPVHTKPEEDDEVLAMKKVCLAYTKARTVYVNSNTFQHQLQKYQHLMKYMTAHTGKKIQNFDDMQSINSVLTIEQLYNFTLPNWTHSVFPDKLREPSCHSFSTSAATPVMARLLVGPIMKQIFEHMQDAINKTSNHLKLSMFSGHDFTIGSILTALGLFDGNCPEYTATIFLELFSNCSSSENLIRVSYRNSADIVEPEVLYIPGCGTLCEIHKFRKLYDNLIAVEWESECNIKKNLMHFIAICGLIICSGTAYYSWRNRRETIK</sequence>
<evidence type="ECO:0000256" key="8">
    <source>
        <dbReference type="SAM" id="Phobius"/>
    </source>
</evidence>